<proteinExistence type="predicted"/>
<feature type="region of interest" description="Disordered" evidence="1">
    <location>
        <begin position="1"/>
        <end position="36"/>
    </location>
</feature>
<name>A0A0L0NYR3_CANAR</name>
<feature type="compositionally biased region" description="Basic residues" evidence="1">
    <location>
        <begin position="18"/>
        <end position="28"/>
    </location>
</feature>
<dbReference type="Proteomes" id="UP000037122">
    <property type="component" value="Unassembled WGS sequence"/>
</dbReference>
<gene>
    <name evidence="2" type="ORF">QG37_03917</name>
</gene>
<reference evidence="3" key="1">
    <citation type="journal article" date="2015" name="BMC Genomics">
        <title>Draft genome of a commonly misdiagnosed multidrug resistant pathogen Candida auris.</title>
        <authorList>
            <person name="Chatterjee S."/>
            <person name="Alampalli S.V."/>
            <person name="Nageshan R.K."/>
            <person name="Chettiar S.T."/>
            <person name="Joshi S."/>
            <person name="Tatu U.S."/>
        </authorList>
    </citation>
    <scope>NUCLEOTIDE SEQUENCE [LARGE SCALE GENOMIC DNA]</scope>
    <source>
        <strain evidence="3">6684</strain>
    </source>
</reference>
<comment type="caution">
    <text evidence="2">The sequence shown here is derived from an EMBL/GenBank/DDBJ whole genome shotgun (WGS) entry which is preliminary data.</text>
</comment>
<evidence type="ECO:0000313" key="2">
    <source>
        <dbReference type="EMBL" id="KND99123.1"/>
    </source>
</evidence>
<accession>A0A0L0NYR3</accession>
<evidence type="ECO:0000313" key="3">
    <source>
        <dbReference type="Proteomes" id="UP000037122"/>
    </source>
</evidence>
<organism evidence="2 3">
    <name type="scientific">Candidozyma auris</name>
    <name type="common">Yeast</name>
    <name type="synonym">Candida auris</name>
    <dbReference type="NCBI Taxonomy" id="498019"/>
    <lineage>
        <taxon>Eukaryota</taxon>
        <taxon>Fungi</taxon>
        <taxon>Dikarya</taxon>
        <taxon>Ascomycota</taxon>
        <taxon>Saccharomycotina</taxon>
        <taxon>Pichiomycetes</taxon>
        <taxon>Metschnikowiaceae</taxon>
        <taxon>Candidozyma</taxon>
    </lineage>
</organism>
<dbReference type="EMBL" id="LGST01000026">
    <property type="protein sequence ID" value="KND99123.1"/>
    <property type="molecule type" value="Genomic_DNA"/>
</dbReference>
<dbReference type="AlphaFoldDB" id="A0A0L0NYR3"/>
<protein>
    <submittedName>
        <fullName evidence="2">Uncharacterized protein</fullName>
    </submittedName>
</protein>
<evidence type="ECO:0000256" key="1">
    <source>
        <dbReference type="SAM" id="MobiDB-lite"/>
    </source>
</evidence>
<sequence length="36" mass="4132">MNRIKNVGQIPKDGLKKTKEKQKVRKPTRALGLEDL</sequence>